<dbReference type="InterPro" id="IPR006094">
    <property type="entry name" value="Oxid_FAD_bind_N"/>
</dbReference>
<dbReference type="PANTHER" id="PTHR42973:SF39">
    <property type="entry name" value="FAD-BINDING PCMH-TYPE DOMAIN-CONTAINING PROTEIN"/>
    <property type="match status" value="1"/>
</dbReference>
<dbReference type="Gene3D" id="3.40.462.20">
    <property type="match status" value="1"/>
</dbReference>
<proteinExistence type="inferred from homology"/>
<dbReference type="PANTHER" id="PTHR42973">
    <property type="entry name" value="BINDING OXIDOREDUCTASE, PUTATIVE (AFU_ORTHOLOGUE AFUA_1G17690)-RELATED"/>
    <property type="match status" value="1"/>
</dbReference>
<dbReference type="Pfam" id="PF08031">
    <property type="entry name" value="BBE"/>
    <property type="match status" value="1"/>
</dbReference>
<keyword evidence="8" id="KW-1185">Reference proteome</keyword>
<name>A0ABY5ZMP3_9BACT</name>
<evidence type="ECO:0000256" key="3">
    <source>
        <dbReference type="ARBA" id="ARBA00022630"/>
    </source>
</evidence>
<dbReference type="InterPro" id="IPR012951">
    <property type="entry name" value="BBE"/>
</dbReference>
<dbReference type="SUPFAM" id="SSF55103">
    <property type="entry name" value="FAD-linked oxidases, C-terminal domain"/>
    <property type="match status" value="1"/>
</dbReference>
<sequence>MSEIQILTRRGTVVSLQLEILDNFKNQFRGTLLKHGDEEYDQARKVWNGTIDKRPALIARCRGAADVMAVVNFAREHQLAISIRSGGHNVSGAAISEQGLVIDLSHMRSVQVNPRERVARAEGGALLGDLDHETTAFGLAAPVGVVSETGVAGLTLHGGTGWLMRKHGLTIDNLLAVEIVTSDGRLLRASADEHPDLFWALRGGGGNFGVATAFEFKLHPIPESITFAMPVYPLEMAAQVIAGCRDYMNDAPEELMVLGTYWSAPPIADIPEEHHGKPVVILLGCYSGPAENAEKVTGPLRSLAEPIADLTSAMSWKDLQRLLDEDYPNGKYYYWKSIYLDRLDEAVMAVMEEYARSRPSPETSIDIWHMGGAMSRVEPTATAFFNRRIPFMVAIEANWSERADSDANIAWARALHKALQPFSSGGNYLNFPGYVEDQDAMLRGAYGGNLERLKQIKTKYDPDNLFPGLLNIKPG</sequence>
<feature type="domain" description="FAD-binding PCMH-type" evidence="6">
    <location>
        <begin position="51"/>
        <end position="221"/>
    </location>
</feature>
<evidence type="ECO:0000256" key="2">
    <source>
        <dbReference type="ARBA" id="ARBA00005466"/>
    </source>
</evidence>
<evidence type="ECO:0000313" key="7">
    <source>
        <dbReference type="EMBL" id="UWZ80368.1"/>
    </source>
</evidence>
<dbReference type="PROSITE" id="PS00862">
    <property type="entry name" value="OX2_COVAL_FAD"/>
    <property type="match status" value="1"/>
</dbReference>
<comment type="cofactor">
    <cofactor evidence="1">
        <name>FAD</name>
        <dbReference type="ChEBI" id="CHEBI:57692"/>
    </cofactor>
</comment>
<dbReference type="Gene3D" id="3.30.43.10">
    <property type="entry name" value="Uridine Diphospho-n-acetylenolpyruvylglucosamine Reductase, domain 2"/>
    <property type="match status" value="1"/>
</dbReference>
<dbReference type="InterPro" id="IPR016166">
    <property type="entry name" value="FAD-bd_PCMH"/>
</dbReference>
<dbReference type="Gene3D" id="3.30.465.10">
    <property type="match status" value="1"/>
</dbReference>
<reference evidence="7" key="1">
    <citation type="journal article" date="2022" name="Environ. Microbiol.">
        <title>Geoalkalibacter halelectricus SAP #1 sp. nov. possessing extracellular electron transfer and mineral#reducing capabilities from a haloalkaline environment.</title>
        <authorList>
            <person name="Yadav S."/>
            <person name="Singh R."/>
            <person name="Sundharam S.S."/>
            <person name="Chaudhary S."/>
            <person name="Krishnamurthi S."/>
            <person name="Patil S.A."/>
        </authorList>
    </citation>
    <scope>NUCLEOTIDE SEQUENCE</scope>
    <source>
        <strain evidence="7">SAP-1</strain>
    </source>
</reference>
<dbReference type="RefSeq" id="WP_260748725.1">
    <property type="nucleotide sequence ID" value="NZ_CP092109.1"/>
</dbReference>
<comment type="similarity">
    <text evidence="2">Belongs to the oxygen-dependent FAD-linked oxidoreductase family.</text>
</comment>
<evidence type="ECO:0000313" key="8">
    <source>
        <dbReference type="Proteomes" id="UP001060414"/>
    </source>
</evidence>
<organism evidence="7 8">
    <name type="scientific">Geoalkalibacter halelectricus</name>
    <dbReference type="NCBI Taxonomy" id="2847045"/>
    <lineage>
        <taxon>Bacteria</taxon>
        <taxon>Pseudomonadati</taxon>
        <taxon>Thermodesulfobacteriota</taxon>
        <taxon>Desulfuromonadia</taxon>
        <taxon>Desulfuromonadales</taxon>
        <taxon>Geoalkalibacteraceae</taxon>
        <taxon>Geoalkalibacter</taxon>
    </lineage>
</organism>
<dbReference type="InterPro" id="IPR016167">
    <property type="entry name" value="FAD-bd_PCMH_sub1"/>
</dbReference>
<accession>A0ABY5ZMP3</accession>
<dbReference type="Pfam" id="PF01565">
    <property type="entry name" value="FAD_binding_4"/>
    <property type="match status" value="1"/>
</dbReference>
<keyword evidence="3" id="KW-0285">Flavoprotein</keyword>
<dbReference type="EMBL" id="CP092109">
    <property type="protein sequence ID" value="UWZ80368.1"/>
    <property type="molecule type" value="Genomic_DNA"/>
</dbReference>
<gene>
    <name evidence="7" type="ORF">L9S41_02935</name>
</gene>
<protein>
    <submittedName>
        <fullName evidence="7">FAD-binding oxidoreductase</fullName>
    </submittedName>
</protein>
<evidence type="ECO:0000256" key="4">
    <source>
        <dbReference type="ARBA" id="ARBA00022827"/>
    </source>
</evidence>
<dbReference type="InterPro" id="IPR050416">
    <property type="entry name" value="FAD-linked_Oxidoreductase"/>
</dbReference>
<dbReference type="InterPro" id="IPR006093">
    <property type="entry name" value="Oxy_OxRdtase_FAD_BS"/>
</dbReference>
<dbReference type="InterPro" id="IPR016169">
    <property type="entry name" value="FAD-bd_PCMH_sub2"/>
</dbReference>
<keyword evidence="5" id="KW-0560">Oxidoreductase</keyword>
<keyword evidence="4" id="KW-0274">FAD</keyword>
<dbReference type="Proteomes" id="UP001060414">
    <property type="component" value="Chromosome"/>
</dbReference>
<dbReference type="PROSITE" id="PS51387">
    <property type="entry name" value="FAD_PCMH"/>
    <property type="match status" value="1"/>
</dbReference>
<dbReference type="InterPro" id="IPR016164">
    <property type="entry name" value="FAD-linked_Oxase-like_C"/>
</dbReference>
<evidence type="ECO:0000256" key="1">
    <source>
        <dbReference type="ARBA" id="ARBA00001974"/>
    </source>
</evidence>
<dbReference type="InterPro" id="IPR036318">
    <property type="entry name" value="FAD-bd_PCMH-like_sf"/>
</dbReference>
<evidence type="ECO:0000256" key="5">
    <source>
        <dbReference type="ARBA" id="ARBA00023002"/>
    </source>
</evidence>
<evidence type="ECO:0000259" key="6">
    <source>
        <dbReference type="PROSITE" id="PS51387"/>
    </source>
</evidence>
<dbReference type="SUPFAM" id="SSF56176">
    <property type="entry name" value="FAD-binding/transporter-associated domain-like"/>
    <property type="match status" value="1"/>
</dbReference>